<evidence type="ECO:0000313" key="3">
    <source>
        <dbReference type="Proteomes" id="UP000005238"/>
    </source>
</evidence>
<feature type="region of interest" description="Disordered" evidence="1">
    <location>
        <begin position="1"/>
        <end position="28"/>
    </location>
</feature>
<accession>H3H5Q6</accession>
<organism evidence="2 3">
    <name type="scientific">Phytophthora ramorum</name>
    <name type="common">Sudden oak death agent</name>
    <dbReference type="NCBI Taxonomy" id="164328"/>
    <lineage>
        <taxon>Eukaryota</taxon>
        <taxon>Sar</taxon>
        <taxon>Stramenopiles</taxon>
        <taxon>Oomycota</taxon>
        <taxon>Peronosporomycetes</taxon>
        <taxon>Peronosporales</taxon>
        <taxon>Peronosporaceae</taxon>
        <taxon>Phytophthora</taxon>
    </lineage>
</organism>
<dbReference type="Proteomes" id="UP000005238">
    <property type="component" value="Unassembled WGS sequence"/>
</dbReference>
<dbReference type="OMA" id="HERANDD"/>
<reference evidence="2" key="2">
    <citation type="submission" date="2015-06" db="UniProtKB">
        <authorList>
            <consortium name="EnsemblProtists"/>
        </authorList>
    </citation>
    <scope>IDENTIFICATION</scope>
    <source>
        <strain evidence="2">Pr102</strain>
    </source>
</reference>
<feature type="compositionally biased region" description="Basic and acidic residues" evidence="1">
    <location>
        <begin position="1"/>
        <end position="24"/>
    </location>
</feature>
<reference evidence="3" key="1">
    <citation type="journal article" date="2006" name="Science">
        <title>Phytophthora genome sequences uncover evolutionary origins and mechanisms of pathogenesis.</title>
        <authorList>
            <person name="Tyler B.M."/>
            <person name="Tripathy S."/>
            <person name="Zhang X."/>
            <person name="Dehal P."/>
            <person name="Jiang R.H."/>
            <person name="Aerts A."/>
            <person name="Arredondo F.D."/>
            <person name="Baxter L."/>
            <person name="Bensasson D."/>
            <person name="Beynon J.L."/>
            <person name="Chapman J."/>
            <person name="Damasceno C.M."/>
            <person name="Dorrance A.E."/>
            <person name="Dou D."/>
            <person name="Dickerman A.W."/>
            <person name="Dubchak I.L."/>
            <person name="Garbelotto M."/>
            <person name="Gijzen M."/>
            <person name="Gordon S.G."/>
            <person name="Govers F."/>
            <person name="Grunwald N.J."/>
            <person name="Huang W."/>
            <person name="Ivors K.L."/>
            <person name="Jones R.W."/>
            <person name="Kamoun S."/>
            <person name="Krampis K."/>
            <person name="Lamour K.H."/>
            <person name="Lee M.K."/>
            <person name="McDonald W.H."/>
            <person name="Medina M."/>
            <person name="Meijer H.J."/>
            <person name="Nordberg E.K."/>
            <person name="Maclean D.J."/>
            <person name="Ospina-Giraldo M.D."/>
            <person name="Morris P.F."/>
            <person name="Phuntumart V."/>
            <person name="Putnam N.H."/>
            <person name="Rash S."/>
            <person name="Rose J.K."/>
            <person name="Sakihama Y."/>
            <person name="Salamov A.A."/>
            <person name="Savidor A."/>
            <person name="Scheuring C.F."/>
            <person name="Smith B.M."/>
            <person name="Sobral B.W."/>
            <person name="Terry A."/>
            <person name="Torto-Alalibo T.A."/>
            <person name="Win J."/>
            <person name="Xu Z."/>
            <person name="Zhang H."/>
            <person name="Grigoriev I.V."/>
            <person name="Rokhsar D.S."/>
            <person name="Boore J.L."/>
        </authorList>
    </citation>
    <scope>NUCLEOTIDE SEQUENCE [LARGE SCALE GENOMIC DNA]</scope>
    <source>
        <strain evidence="3">Pr102</strain>
    </source>
</reference>
<evidence type="ECO:0000313" key="2">
    <source>
        <dbReference type="EnsemblProtists" id="Phyra85983"/>
    </source>
</evidence>
<dbReference type="InParanoid" id="H3H5Q6"/>
<dbReference type="HOGENOM" id="CLU_000384_17_1_1"/>
<dbReference type="VEuPathDB" id="FungiDB:KRP23_5798"/>
<dbReference type="EnsemblProtists" id="Phyra85983">
    <property type="protein sequence ID" value="Phyra85983"/>
    <property type="gene ID" value="Phyra85983"/>
</dbReference>
<dbReference type="EMBL" id="DS566395">
    <property type="status" value="NOT_ANNOTATED_CDS"/>
    <property type="molecule type" value="Genomic_DNA"/>
</dbReference>
<sequence>MRSGHTTEEVSRQGRSEDGSERRAMASVPVTSSAILPPWIKDISHASLVQWKKERREYEDAIAARCAISGEDINKALMSVKSTFDHTLLKTLCKLDWEVSLESVTEERIITEIDKIVNNVKNGSIVNVDVLFDDELRMVLHESDVQARVVNYFKLCEDIISRNGLQNTFATPMRIAHKCTILRKHLQPMGLRDEVETHQKLIDKSSTKNDVTLYKLVKEKALEQEKVFRSVANRQRLQMQPKRENKSRPGERRAFGKHGSDRTAVTSKPWGNKRKVQPDASRVERGQATGHLRKQQRASRVAVVLTAERIIG</sequence>
<dbReference type="AlphaFoldDB" id="H3H5Q6"/>
<feature type="compositionally biased region" description="Basic and acidic residues" evidence="1">
    <location>
        <begin position="241"/>
        <end position="261"/>
    </location>
</feature>
<dbReference type="eggNOG" id="ENOG502SNVQ">
    <property type="taxonomic scope" value="Eukaryota"/>
</dbReference>
<keyword evidence="3" id="KW-1185">Reference proteome</keyword>
<name>H3H5Q6_PHYRM</name>
<feature type="region of interest" description="Disordered" evidence="1">
    <location>
        <begin position="235"/>
        <end position="295"/>
    </location>
</feature>
<protein>
    <submittedName>
        <fullName evidence="2">Uncharacterized protein</fullName>
    </submittedName>
</protein>
<evidence type="ECO:0000256" key="1">
    <source>
        <dbReference type="SAM" id="MobiDB-lite"/>
    </source>
</evidence>
<proteinExistence type="predicted"/>